<comment type="subunit">
    <text evidence="11">Part of an enzyme complex containing four subunits: a flavoprotein, an iron-sulfur protein, plus two membrane-anchoring proteins, SdhC and SdhD. The complex can form homotrimers.</text>
</comment>
<dbReference type="EMBL" id="LVJS01000045">
    <property type="protein sequence ID" value="KZC23436.1"/>
    <property type="molecule type" value="Genomic_DNA"/>
</dbReference>
<comment type="caution">
    <text evidence="14">The sequence shown here is derived from an EMBL/GenBank/DDBJ whole genome shotgun (WGS) entry which is preliminary data.</text>
</comment>
<evidence type="ECO:0000256" key="13">
    <source>
        <dbReference type="SAM" id="Phobius"/>
    </source>
</evidence>
<keyword evidence="7 12" id="KW-0479">Metal-binding</keyword>
<dbReference type="InterPro" id="IPR000701">
    <property type="entry name" value="SuccDH_FuR_B_TM-su"/>
</dbReference>
<keyword evidence="9 12" id="KW-0408">Iron</keyword>
<evidence type="ECO:0000256" key="1">
    <source>
        <dbReference type="ARBA" id="ARBA00004050"/>
    </source>
</evidence>
<keyword evidence="6 13" id="KW-0812">Transmembrane</keyword>
<sequence>MATTRLRPRSPDIQIYRPQLTSVLSILHRITGVLLSVGSVLLVAWLVAVADGGDAYAMADRWLRSWVGMLLLLGWIFALFYHLCNGIRHLAWDLDFGFELGSIYRSGWTVVAVSVILTLLTWTLGLAGGE</sequence>
<dbReference type="GO" id="GO:0006099">
    <property type="term" value="P:tricarboxylic acid cycle"/>
    <property type="evidence" value="ECO:0007669"/>
    <property type="project" value="InterPro"/>
</dbReference>
<dbReference type="InterPro" id="IPR014314">
    <property type="entry name" value="Succ_DH_cytb556"/>
</dbReference>
<dbReference type="eggNOG" id="COG2009">
    <property type="taxonomic scope" value="Bacteria"/>
</dbReference>
<comment type="similarity">
    <text evidence="3">Belongs to the cytochrome b560 family.</text>
</comment>
<dbReference type="GO" id="GO:0016020">
    <property type="term" value="C:membrane"/>
    <property type="evidence" value="ECO:0007669"/>
    <property type="project" value="UniProtKB-SubCell"/>
</dbReference>
<keyword evidence="8 13" id="KW-1133">Transmembrane helix</keyword>
<evidence type="ECO:0000256" key="4">
    <source>
        <dbReference type="ARBA" id="ARBA00020076"/>
    </source>
</evidence>
<dbReference type="STRING" id="416169.RHOFW104T7_14050"/>
<dbReference type="NCBIfam" id="TIGR02970">
    <property type="entry name" value="succ_dehyd_cytB"/>
    <property type="match status" value="1"/>
</dbReference>
<name>A0A154QGY8_9GAMM</name>
<evidence type="ECO:0000256" key="10">
    <source>
        <dbReference type="ARBA" id="ARBA00023136"/>
    </source>
</evidence>
<dbReference type="RefSeq" id="WP_063107782.1">
    <property type="nucleotide sequence ID" value="NZ_LVJS01000045.1"/>
</dbReference>
<feature type="transmembrane region" description="Helical" evidence="13">
    <location>
        <begin position="103"/>
        <end position="127"/>
    </location>
</feature>
<evidence type="ECO:0000313" key="14">
    <source>
        <dbReference type="EMBL" id="KZC23436.1"/>
    </source>
</evidence>
<reference evidence="14 15" key="1">
    <citation type="journal article" date="2016" name="MBio">
        <title>Lateral Gene Transfer in a Heavy Metal-Contaminated-Groundwater Microbial Community.</title>
        <authorList>
            <person name="Hemme C.L."/>
            <person name="Green S.J."/>
            <person name="Rishishwar L."/>
            <person name="Prakash O."/>
            <person name="Pettenato A."/>
            <person name="Chakraborty R."/>
            <person name="Deutschbauer A.M."/>
            <person name="Van Nostrand J.D."/>
            <person name="Wu L."/>
            <person name="He Z."/>
            <person name="Jordan I.K."/>
            <person name="Hazen T.C."/>
            <person name="Arkin A.P."/>
            <person name="Kostka J.E."/>
            <person name="Zhou J."/>
        </authorList>
    </citation>
    <scope>NUCLEOTIDE SEQUENCE [LARGE SCALE GENOMIC DNA]</scope>
    <source>
        <strain evidence="14 15">FW104-T7</strain>
    </source>
</reference>
<feature type="transmembrane region" description="Helical" evidence="13">
    <location>
        <begin position="62"/>
        <end position="83"/>
    </location>
</feature>
<organism evidence="14 15">
    <name type="scientific">Rhodanobacter thiooxydans</name>
    <dbReference type="NCBI Taxonomy" id="416169"/>
    <lineage>
        <taxon>Bacteria</taxon>
        <taxon>Pseudomonadati</taxon>
        <taxon>Pseudomonadota</taxon>
        <taxon>Gammaproteobacteria</taxon>
        <taxon>Lysobacterales</taxon>
        <taxon>Rhodanobacteraceae</taxon>
        <taxon>Rhodanobacter</taxon>
    </lineage>
</organism>
<dbReference type="GO" id="GO:0009055">
    <property type="term" value="F:electron transfer activity"/>
    <property type="evidence" value="ECO:0007669"/>
    <property type="project" value="InterPro"/>
</dbReference>
<dbReference type="PIRSF" id="PIRSF000178">
    <property type="entry name" value="SDH_cyt_b560"/>
    <property type="match status" value="1"/>
</dbReference>
<feature type="binding site" description="axial binding residue" evidence="12">
    <location>
        <position position="82"/>
    </location>
    <ligand>
        <name>heme</name>
        <dbReference type="ChEBI" id="CHEBI:30413"/>
        <note>ligand shared with second transmembrane subunit</note>
    </ligand>
    <ligandPart>
        <name>Fe</name>
        <dbReference type="ChEBI" id="CHEBI:18248"/>
    </ligandPart>
</feature>
<dbReference type="AlphaFoldDB" id="A0A154QGY8"/>
<dbReference type="InterPro" id="IPR034804">
    <property type="entry name" value="SQR/QFR_C/D"/>
</dbReference>
<protein>
    <recommendedName>
        <fullName evidence="4">Succinate dehydrogenase cytochrome b556 subunit</fullName>
    </recommendedName>
</protein>
<evidence type="ECO:0000256" key="2">
    <source>
        <dbReference type="ARBA" id="ARBA00004370"/>
    </source>
</evidence>
<evidence type="ECO:0000256" key="9">
    <source>
        <dbReference type="ARBA" id="ARBA00023004"/>
    </source>
</evidence>
<dbReference type="Pfam" id="PF01127">
    <property type="entry name" value="Sdh_cyt"/>
    <property type="match status" value="1"/>
</dbReference>
<evidence type="ECO:0000256" key="3">
    <source>
        <dbReference type="ARBA" id="ARBA00007244"/>
    </source>
</evidence>
<comment type="function">
    <text evidence="1">Membrane-anchoring subunit of succinate dehydrogenase (SDH).</text>
</comment>
<keyword evidence="10 13" id="KW-0472">Membrane</keyword>
<dbReference type="SUPFAM" id="SSF81343">
    <property type="entry name" value="Fumarate reductase respiratory complex transmembrane subunits"/>
    <property type="match status" value="1"/>
</dbReference>
<keyword evidence="15" id="KW-1185">Reference proteome</keyword>
<accession>A0A154QGY8</accession>
<proteinExistence type="inferred from homology"/>
<feature type="transmembrane region" description="Helical" evidence="13">
    <location>
        <begin position="26"/>
        <end position="50"/>
    </location>
</feature>
<dbReference type="Gene3D" id="1.20.1300.10">
    <property type="entry name" value="Fumarate reductase/succinate dehydrogenase, transmembrane subunit"/>
    <property type="match status" value="1"/>
</dbReference>
<evidence type="ECO:0000256" key="8">
    <source>
        <dbReference type="ARBA" id="ARBA00022989"/>
    </source>
</evidence>
<gene>
    <name evidence="14" type="ORF">RHOFW104T7_14050</name>
</gene>
<evidence type="ECO:0000256" key="11">
    <source>
        <dbReference type="ARBA" id="ARBA00025912"/>
    </source>
</evidence>
<evidence type="ECO:0000256" key="12">
    <source>
        <dbReference type="PIRSR" id="PIRSR000178-1"/>
    </source>
</evidence>
<comment type="subcellular location">
    <subcellularLocation>
        <location evidence="2">Membrane</location>
    </subcellularLocation>
</comment>
<dbReference type="PANTHER" id="PTHR10978:SF5">
    <property type="entry name" value="SUCCINATE DEHYDROGENASE CYTOCHROME B560 SUBUNIT, MITOCHONDRIAL"/>
    <property type="match status" value="1"/>
</dbReference>
<evidence type="ECO:0000256" key="7">
    <source>
        <dbReference type="ARBA" id="ARBA00022723"/>
    </source>
</evidence>
<comment type="cofactor">
    <cofactor evidence="12">
        <name>heme</name>
        <dbReference type="ChEBI" id="CHEBI:30413"/>
    </cofactor>
    <text evidence="12">The heme is bound between the two transmembrane subunits.</text>
</comment>
<dbReference type="Proteomes" id="UP000076131">
    <property type="component" value="Unassembled WGS sequence"/>
</dbReference>
<keyword evidence="5 12" id="KW-0349">Heme</keyword>
<evidence type="ECO:0000256" key="6">
    <source>
        <dbReference type="ARBA" id="ARBA00022692"/>
    </source>
</evidence>
<dbReference type="PANTHER" id="PTHR10978">
    <property type="entry name" value="SUCCINATE DEHYDROGENASE CYTOCHROME B560 SUBUNIT"/>
    <property type="match status" value="1"/>
</dbReference>
<evidence type="ECO:0000256" key="5">
    <source>
        <dbReference type="ARBA" id="ARBA00022617"/>
    </source>
</evidence>
<evidence type="ECO:0000313" key="15">
    <source>
        <dbReference type="Proteomes" id="UP000076131"/>
    </source>
</evidence>
<dbReference type="GO" id="GO:0046872">
    <property type="term" value="F:metal ion binding"/>
    <property type="evidence" value="ECO:0007669"/>
    <property type="project" value="UniProtKB-KW"/>
</dbReference>
<dbReference type="CDD" id="cd03499">
    <property type="entry name" value="SQR_TypeC_SdhC"/>
    <property type="match status" value="1"/>
</dbReference>